<accession>A0A3M0L9V2</accession>
<keyword evidence="2" id="KW-1185">Reference proteome</keyword>
<dbReference type="OrthoDB" id="9400759at2759"/>
<reference evidence="1 2" key="1">
    <citation type="submission" date="2018-07" db="EMBL/GenBank/DDBJ databases">
        <title>A high quality draft genome assembly of the barn swallow (H. rustica rustica).</title>
        <authorList>
            <person name="Formenti G."/>
            <person name="Chiara M."/>
            <person name="Poveda L."/>
            <person name="Francoijs K.-J."/>
            <person name="Bonisoli-Alquati A."/>
            <person name="Canova L."/>
            <person name="Gianfranceschi L."/>
            <person name="Horner D.S."/>
            <person name="Saino N."/>
        </authorList>
    </citation>
    <scope>NUCLEOTIDE SEQUENCE [LARGE SCALE GENOMIC DNA]</scope>
    <source>
        <strain evidence="1">Chelidonia</strain>
        <tissue evidence="1">Blood</tissue>
    </source>
</reference>
<protein>
    <submittedName>
        <fullName evidence="1">Uncharacterized protein</fullName>
    </submittedName>
</protein>
<organism evidence="1 2">
    <name type="scientific">Hirundo rustica rustica</name>
    <dbReference type="NCBI Taxonomy" id="333673"/>
    <lineage>
        <taxon>Eukaryota</taxon>
        <taxon>Metazoa</taxon>
        <taxon>Chordata</taxon>
        <taxon>Craniata</taxon>
        <taxon>Vertebrata</taxon>
        <taxon>Euteleostomi</taxon>
        <taxon>Archelosauria</taxon>
        <taxon>Archosauria</taxon>
        <taxon>Dinosauria</taxon>
        <taxon>Saurischia</taxon>
        <taxon>Theropoda</taxon>
        <taxon>Coelurosauria</taxon>
        <taxon>Aves</taxon>
        <taxon>Neognathae</taxon>
        <taxon>Neoaves</taxon>
        <taxon>Telluraves</taxon>
        <taxon>Australaves</taxon>
        <taxon>Passeriformes</taxon>
        <taxon>Sylvioidea</taxon>
        <taxon>Hirundinidae</taxon>
        <taxon>Hirundo</taxon>
    </lineage>
</organism>
<evidence type="ECO:0000313" key="1">
    <source>
        <dbReference type="EMBL" id="RMC22279.1"/>
    </source>
</evidence>
<dbReference type="EMBL" id="QRBI01000092">
    <property type="protein sequence ID" value="RMC22279.1"/>
    <property type="molecule type" value="Genomic_DNA"/>
</dbReference>
<proteinExistence type="predicted"/>
<gene>
    <name evidence="1" type="ORF">DUI87_00590</name>
</gene>
<evidence type="ECO:0000313" key="2">
    <source>
        <dbReference type="Proteomes" id="UP000269221"/>
    </source>
</evidence>
<dbReference type="AlphaFoldDB" id="A0A3M0L9V2"/>
<dbReference type="Proteomes" id="UP000269221">
    <property type="component" value="Unassembled WGS sequence"/>
</dbReference>
<name>A0A3M0L9V2_HIRRU</name>
<sequence>MTTRHSLRLYPLILSAVPGERDQTQLTTATFQEVVESDKVTLESPFLQAELPPLPQLFLTGFVFQAPHQPHCPLDVLKHLNVLPKLRGPELDTALKVWSDQCRVQGKNELPAPAGHTIPDPGQDAIGPLGHLGTLLAHVDQYSQIPFH</sequence>
<comment type="caution">
    <text evidence="1">The sequence shown here is derived from an EMBL/GenBank/DDBJ whole genome shotgun (WGS) entry which is preliminary data.</text>
</comment>